<dbReference type="RefSeq" id="WP_006592048.1">
    <property type="nucleotide sequence ID" value="NZ_BAHD01000021.1"/>
</dbReference>
<accession>K6WNW8</accession>
<comment type="caution">
    <text evidence="1">The sequence shown here is derived from an EMBL/GenBank/DDBJ whole genome shotgun (WGS) entry which is preliminary data.</text>
</comment>
<evidence type="ECO:0000313" key="1">
    <source>
        <dbReference type="EMBL" id="GAB95516.1"/>
    </source>
</evidence>
<evidence type="ECO:0000313" key="2">
    <source>
        <dbReference type="Proteomes" id="UP000008366"/>
    </source>
</evidence>
<name>K6WNW8_9MICO</name>
<gene>
    <name evidence="1" type="ORF">KILIM_021_00560</name>
</gene>
<organism evidence="1 2">
    <name type="scientific">Kineosphaera limosa NBRC 100340</name>
    <dbReference type="NCBI Taxonomy" id="1184609"/>
    <lineage>
        <taxon>Bacteria</taxon>
        <taxon>Bacillati</taxon>
        <taxon>Actinomycetota</taxon>
        <taxon>Actinomycetes</taxon>
        <taxon>Micrococcales</taxon>
        <taxon>Dermatophilaceae</taxon>
        <taxon>Kineosphaera</taxon>
    </lineage>
</organism>
<reference evidence="1 2" key="1">
    <citation type="submission" date="2012-08" db="EMBL/GenBank/DDBJ databases">
        <title>Whole genome shotgun sequence of Kineosphaera limosa NBRC 100340.</title>
        <authorList>
            <person name="Yoshida I."/>
            <person name="Isaki S."/>
            <person name="Hosoyama A."/>
            <person name="Tsuchikane K."/>
            <person name="Katsumata H."/>
            <person name="Ando Y."/>
            <person name="Ohji S."/>
            <person name="Hamada M."/>
            <person name="Tamura T."/>
            <person name="Yamazoe A."/>
            <person name="Yamazaki S."/>
            <person name="Fujita N."/>
        </authorList>
    </citation>
    <scope>NUCLEOTIDE SEQUENCE [LARGE SCALE GENOMIC DNA]</scope>
    <source>
        <strain evidence="1 2">NBRC 100340</strain>
    </source>
</reference>
<sequence>MQKPCVVNAAGVTTGGALTELLVTRSPSGAARATLTKRYPGADPTRTLRALGPLTFTWDDGAGGTTPDGGLDEWSGLALRGNALTTMRWQITRGGTSPSISTEPHGTGWGAITQLVDSPLYDPVTKGWYVYGLAPRLRGGALVRYRVEFVPTPTALEMRVRPAGSVSGFGAVKGLTLVASGVKRDVLLANTSTGHLITITVPRTKTMTTRTTRLRDRTWQAFERLVATSCGDRTVLLGVDDDTGRGTVYDLSHISGSRVAITRWRGSVPTRDLRLIAPLRGMDYEPARGA</sequence>
<dbReference type="AlphaFoldDB" id="K6WNW8"/>
<dbReference type="OrthoDB" id="4869470at2"/>
<proteinExistence type="predicted"/>
<keyword evidence="2" id="KW-1185">Reference proteome</keyword>
<dbReference type="Proteomes" id="UP000008366">
    <property type="component" value="Unassembled WGS sequence"/>
</dbReference>
<dbReference type="eggNOG" id="ENOG503216S">
    <property type="taxonomic scope" value="Bacteria"/>
</dbReference>
<protein>
    <submittedName>
        <fullName evidence="1">Uncharacterized protein</fullName>
    </submittedName>
</protein>
<dbReference type="EMBL" id="BAHD01000021">
    <property type="protein sequence ID" value="GAB95516.1"/>
    <property type="molecule type" value="Genomic_DNA"/>
</dbReference>